<dbReference type="PROSITE" id="PS51450">
    <property type="entry name" value="LRR"/>
    <property type="match status" value="2"/>
</dbReference>
<dbReference type="SUPFAM" id="SSF46785">
    <property type="entry name" value="Winged helix' DNA-binding domain"/>
    <property type="match status" value="1"/>
</dbReference>
<dbReference type="Gene3D" id="1.10.8.430">
    <property type="entry name" value="Helical domain of apoptotic protease-activating factors"/>
    <property type="match status" value="1"/>
</dbReference>
<keyword evidence="2" id="KW-0433">Leucine-rich repeat</keyword>
<gene>
    <name evidence="8" type="ORF">MTR67_005686</name>
</gene>
<dbReference type="SUPFAM" id="SSF52200">
    <property type="entry name" value="Toll/Interleukin receptor TIR domain"/>
    <property type="match status" value="1"/>
</dbReference>
<dbReference type="SMART" id="SM00255">
    <property type="entry name" value="TIR"/>
    <property type="match status" value="1"/>
</dbReference>
<dbReference type="SMART" id="SM00369">
    <property type="entry name" value="LRR_TYP"/>
    <property type="match status" value="2"/>
</dbReference>
<dbReference type="Pfam" id="PF00931">
    <property type="entry name" value="NB-ARC"/>
    <property type="match status" value="1"/>
</dbReference>
<evidence type="ECO:0000313" key="8">
    <source>
        <dbReference type="EMBL" id="WMV12301.1"/>
    </source>
</evidence>
<evidence type="ECO:0000256" key="5">
    <source>
        <dbReference type="ARBA" id="ARBA00023054"/>
    </source>
</evidence>
<dbReference type="PANTHER" id="PTHR11017">
    <property type="entry name" value="LEUCINE-RICH REPEAT-CONTAINING PROTEIN"/>
    <property type="match status" value="1"/>
</dbReference>
<dbReference type="Proteomes" id="UP001234989">
    <property type="component" value="Chromosome 1"/>
</dbReference>
<dbReference type="GO" id="GO:0007165">
    <property type="term" value="P:signal transduction"/>
    <property type="evidence" value="ECO:0007669"/>
    <property type="project" value="InterPro"/>
</dbReference>
<evidence type="ECO:0000313" key="9">
    <source>
        <dbReference type="Proteomes" id="UP001234989"/>
    </source>
</evidence>
<evidence type="ECO:0000256" key="4">
    <source>
        <dbReference type="ARBA" id="ARBA00022821"/>
    </source>
</evidence>
<protein>
    <recommendedName>
        <fullName evidence="7">TIR domain-containing protein</fullName>
    </recommendedName>
</protein>
<dbReference type="SUPFAM" id="SSF52058">
    <property type="entry name" value="L domain-like"/>
    <property type="match status" value="1"/>
</dbReference>
<keyword evidence="6" id="KW-0472">Membrane</keyword>
<dbReference type="InterPro" id="IPR042197">
    <property type="entry name" value="Apaf_helical"/>
</dbReference>
<organism evidence="8 9">
    <name type="scientific">Solanum verrucosum</name>
    <dbReference type="NCBI Taxonomy" id="315347"/>
    <lineage>
        <taxon>Eukaryota</taxon>
        <taxon>Viridiplantae</taxon>
        <taxon>Streptophyta</taxon>
        <taxon>Embryophyta</taxon>
        <taxon>Tracheophyta</taxon>
        <taxon>Spermatophyta</taxon>
        <taxon>Magnoliopsida</taxon>
        <taxon>eudicotyledons</taxon>
        <taxon>Gunneridae</taxon>
        <taxon>Pentapetalae</taxon>
        <taxon>asterids</taxon>
        <taxon>lamiids</taxon>
        <taxon>Solanales</taxon>
        <taxon>Solanaceae</taxon>
        <taxon>Solanoideae</taxon>
        <taxon>Solaneae</taxon>
        <taxon>Solanum</taxon>
    </lineage>
</organism>
<dbReference type="Gene3D" id="3.80.10.10">
    <property type="entry name" value="Ribonuclease Inhibitor"/>
    <property type="match status" value="3"/>
</dbReference>
<keyword evidence="9" id="KW-1185">Reference proteome</keyword>
<sequence>MEQAKFSYHVFLSFKAHDTGKTFTDHLHTNLFRAGFHVFKCEDDDEEEDKIDELKLKLKKGIEQSRMSVIVLSPNYASSERCLYELVVILEQRRNSGHIVLPVFFNVDPSDVRKQKGSFGKENFQIVNGESHKLRDWRNALKEVADLGGMPLQNQADGHEAKFIENIVEVVANKLRPRDLHSAPYLIDINYRAEDIISWLQDRSTNVGIYVICGIGGIGKTTIAKFAYNSSARSFEGSSFLANFNEIAKQCNGLVRLQKQVLYDIVGRKERISNVDEGIMMIEDAVGYKKVLLVLDDVDDADQIDTILGMTDWLNPASKIIITTRHESLLKPSVPHKVLKLEVLNKMDSLKLFSWHAFGEDHPLEGYLELSERVVLQCVGLPLALRVLGSALSGRRPEIWGSALEKLETIPDGHVIEKLKLSFDTLEDDHDKDIFLHIAHFFLGMDKDDSVRILDGCGFHTIIGMQNLIDRSLLTISDLNKLEMHQLLRDLGRNIVRMESLDPGKRSRLWNNKNSFRVLNYKTGTEKIEGISLDMPILMEDKSVKHSIDTSSSNSNYSLGTDAFTVMRNLSVLKLNDVNLIGCFKEFPKRLKWLSWRKCPLKSITSDLSLEGLVSIDMRYSSLQQTWSGTEVDLGIMTLLHWLDLGGNPINDLPDSIKNLTRLKTLNIAYCTKIKYLEGVPSNVTDVNADGCISLEKVGSCAKGHPVEGYINCINLVEIEGVFKLEPLENVDPQVLANNMGISNLETTMKSTMVSLVFGRVYNAERLRNEYPGFVQDDITSLFSLSPKKLPPQVLRFLKILNLSHSWELTRTPSFAGMPRLEKLILKDCVKLVDIDESIGYLQEIALLNLKYCKSIRKLPRNIGKLESLKTLDISFCSSLESLPMELNMIDSLKVLRADGISLNQIICNTNEQKSLQALFSSWISKSRISPEISWAFLPSSLVSLSLVSCRLSDGSFPEKFSNLPLLEELDLSENSISCLPEWIKSLPQLQSLSVKSCKMLKSLTEMPNSISELSIHSCSSLEMVTYQSLLSEYPSLVHDYNCDSLVMMQGKFKLEALENADPQMLKRFGLNPETVENAMVKMDLFSSFKIKMLPPQGLYEEGIFSAFLAGNKIPRWFTKLKKANAVKFNISQPLKNIQGLSIAVVYTSSESEENEFSRAYWRRQENIVQNRTKDLKWMHYPRVFGVPEGNEEITWLSHWKFGDMLQDGDEISILVRLNGLKVKELGIDILCEELSNCKVASPDPLFSNDNVPGDVSQRGSVFKIGRGQ</sequence>
<dbReference type="SUPFAM" id="SSF52540">
    <property type="entry name" value="P-loop containing nucleoside triphosphate hydrolases"/>
    <property type="match status" value="1"/>
</dbReference>
<dbReference type="InterPro" id="IPR000157">
    <property type="entry name" value="TIR_dom"/>
</dbReference>
<evidence type="ECO:0000256" key="2">
    <source>
        <dbReference type="ARBA" id="ARBA00022614"/>
    </source>
</evidence>
<dbReference type="GO" id="GO:0005524">
    <property type="term" value="F:ATP binding"/>
    <property type="evidence" value="ECO:0007669"/>
    <property type="project" value="UniProtKB-KW"/>
</dbReference>
<evidence type="ECO:0000256" key="3">
    <source>
        <dbReference type="ARBA" id="ARBA00022737"/>
    </source>
</evidence>
<feature type="domain" description="TIR" evidence="7">
    <location>
        <begin position="6"/>
        <end position="175"/>
    </location>
</feature>
<dbReference type="InterPro" id="IPR044974">
    <property type="entry name" value="Disease_R_plants"/>
</dbReference>
<accession>A0AAF0PWR4</accession>
<dbReference type="AlphaFoldDB" id="A0AAF0PWR4"/>
<dbReference type="GO" id="GO:0006952">
    <property type="term" value="P:defense response"/>
    <property type="evidence" value="ECO:0007669"/>
    <property type="project" value="UniProtKB-KW"/>
</dbReference>
<proteinExistence type="predicted"/>
<evidence type="ECO:0000256" key="1">
    <source>
        <dbReference type="ARBA" id="ARBA00004170"/>
    </source>
</evidence>
<dbReference type="GO" id="GO:0043531">
    <property type="term" value="F:ADP binding"/>
    <property type="evidence" value="ECO:0007669"/>
    <property type="project" value="InterPro"/>
</dbReference>
<keyword evidence="5" id="KW-0175">Coiled coil</keyword>
<dbReference type="PANTHER" id="PTHR11017:SF305">
    <property type="entry name" value="TMV RESISTANCE PROTEIN N-LIKE"/>
    <property type="match status" value="1"/>
</dbReference>
<name>A0AAF0PWR4_SOLVR</name>
<dbReference type="Gene3D" id="3.40.50.300">
    <property type="entry name" value="P-loop containing nucleotide triphosphate hydrolases"/>
    <property type="match status" value="1"/>
</dbReference>
<evidence type="ECO:0000259" key="7">
    <source>
        <dbReference type="PROSITE" id="PS50104"/>
    </source>
</evidence>
<dbReference type="InterPro" id="IPR032675">
    <property type="entry name" value="LRR_dom_sf"/>
</dbReference>
<dbReference type="InterPro" id="IPR036390">
    <property type="entry name" value="WH_DNA-bd_sf"/>
</dbReference>
<keyword evidence="4" id="KW-0611">Plant defense</keyword>
<dbReference type="EMBL" id="CP133612">
    <property type="protein sequence ID" value="WMV12301.1"/>
    <property type="molecule type" value="Genomic_DNA"/>
</dbReference>
<dbReference type="Gene3D" id="3.40.50.10140">
    <property type="entry name" value="Toll/interleukin-1 receptor homology (TIR) domain"/>
    <property type="match status" value="1"/>
</dbReference>
<dbReference type="InterPro" id="IPR001611">
    <property type="entry name" value="Leu-rich_rpt"/>
</dbReference>
<dbReference type="InterPro" id="IPR035897">
    <property type="entry name" value="Toll_tir_struct_dom_sf"/>
</dbReference>
<reference evidence="8" key="1">
    <citation type="submission" date="2023-08" db="EMBL/GenBank/DDBJ databases">
        <title>A de novo genome assembly of Solanum verrucosum Schlechtendal, a Mexican diploid species geographically isolated from the other diploid A-genome species in potato relatives.</title>
        <authorList>
            <person name="Hosaka K."/>
        </authorList>
    </citation>
    <scope>NUCLEOTIDE SEQUENCE</scope>
    <source>
        <tissue evidence="8">Young leaves</tissue>
    </source>
</reference>
<dbReference type="InterPro" id="IPR003591">
    <property type="entry name" value="Leu-rich_rpt_typical-subtyp"/>
</dbReference>
<dbReference type="GO" id="GO:0051707">
    <property type="term" value="P:response to other organism"/>
    <property type="evidence" value="ECO:0007669"/>
    <property type="project" value="UniProtKB-ARBA"/>
</dbReference>
<evidence type="ECO:0000256" key="6">
    <source>
        <dbReference type="ARBA" id="ARBA00023136"/>
    </source>
</evidence>
<dbReference type="InterPro" id="IPR002182">
    <property type="entry name" value="NB-ARC"/>
</dbReference>
<dbReference type="InterPro" id="IPR027417">
    <property type="entry name" value="P-loop_NTPase"/>
</dbReference>
<comment type="subcellular location">
    <subcellularLocation>
        <location evidence="1">Membrane</location>
        <topology evidence="1">Peripheral membrane protein</topology>
    </subcellularLocation>
</comment>
<dbReference type="SUPFAM" id="SSF52047">
    <property type="entry name" value="RNI-like"/>
    <property type="match status" value="1"/>
</dbReference>
<dbReference type="Pfam" id="PF23282">
    <property type="entry name" value="WHD_ROQ1"/>
    <property type="match status" value="1"/>
</dbReference>
<dbReference type="Pfam" id="PF01582">
    <property type="entry name" value="TIR"/>
    <property type="match status" value="1"/>
</dbReference>
<dbReference type="PROSITE" id="PS50104">
    <property type="entry name" value="TIR"/>
    <property type="match status" value="1"/>
</dbReference>
<dbReference type="PRINTS" id="PR00364">
    <property type="entry name" value="DISEASERSIST"/>
</dbReference>
<dbReference type="GO" id="GO:0016020">
    <property type="term" value="C:membrane"/>
    <property type="evidence" value="ECO:0007669"/>
    <property type="project" value="UniProtKB-SubCell"/>
</dbReference>
<dbReference type="Pfam" id="PF13855">
    <property type="entry name" value="LRR_8"/>
    <property type="match status" value="1"/>
</dbReference>
<dbReference type="InterPro" id="IPR058192">
    <property type="entry name" value="WHD_ROQ1-like"/>
</dbReference>
<keyword evidence="3" id="KW-0677">Repeat</keyword>